<name>Q0KAM7_CUPNH</name>
<evidence type="ECO:0008006" key="4">
    <source>
        <dbReference type="Google" id="ProtNLM"/>
    </source>
</evidence>
<dbReference type="AlphaFoldDB" id="Q0KAM7"/>
<protein>
    <recommendedName>
        <fullName evidence="4">Secreted protein</fullName>
    </recommendedName>
</protein>
<dbReference type="HOGENOM" id="CLU_2435873_0_0_4"/>
<accession>Q0KAM7</accession>
<organism evidence="2 3">
    <name type="scientific">Cupriavidus necator (strain ATCC 17699 / DSM 428 / KCTC 22496 / NCIMB 10442 / H16 / Stanier 337)</name>
    <name type="common">Ralstonia eutropha</name>
    <dbReference type="NCBI Taxonomy" id="381666"/>
    <lineage>
        <taxon>Bacteria</taxon>
        <taxon>Pseudomonadati</taxon>
        <taxon>Pseudomonadota</taxon>
        <taxon>Betaproteobacteria</taxon>
        <taxon>Burkholderiales</taxon>
        <taxon>Burkholderiaceae</taxon>
        <taxon>Cupriavidus</taxon>
    </lineage>
</organism>
<dbReference type="KEGG" id="reh:H16_A1841"/>
<feature type="signal peptide" evidence="1">
    <location>
        <begin position="1"/>
        <end position="22"/>
    </location>
</feature>
<proteinExistence type="predicted"/>
<reference evidence="2 3" key="1">
    <citation type="journal article" date="2006" name="Nat. Biotechnol.">
        <title>Genome sequence of the bioplastic-producing 'Knallgas' bacterium Ralstonia eutropha H16.</title>
        <authorList>
            <person name="Pohlmann A."/>
            <person name="Fricke W.F."/>
            <person name="Reinecke F."/>
            <person name="Kusian B."/>
            <person name="Liesegang H."/>
            <person name="Cramm R."/>
            <person name="Eitinger T."/>
            <person name="Ewering C."/>
            <person name="Potter M."/>
            <person name="Schwartz E."/>
            <person name="Strittmatter A."/>
            <person name="Voss I."/>
            <person name="Gottschalk G."/>
            <person name="Steinbuechel A."/>
            <person name="Friedrich B."/>
            <person name="Bowien B."/>
        </authorList>
    </citation>
    <scope>NUCLEOTIDE SEQUENCE [LARGE SCALE GENOMIC DNA]</scope>
    <source>
        <strain evidence="3">ATCC 17699 / DSM 428 / KCTC 22496 / NCIMB 10442 / H16 / Stanier 337</strain>
    </source>
</reference>
<gene>
    <name evidence="2" type="ordered locus">H16_A1841</name>
</gene>
<dbReference type="Proteomes" id="UP000008210">
    <property type="component" value="Chromosome 1"/>
</dbReference>
<keyword evidence="3" id="KW-1185">Reference proteome</keyword>
<evidence type="ECO:0000313" key="3">
    <source>
        <dbReference type="Proteomes" id="UP000008210"/>
    </source>
</evidence>
<feature type="chain" id="PRO_5004175078" description="Secreted protein" evidence="1">
    <location>
        <begin position="23"/>
        <end position="90"/>
    </location>
</feature>
<evidence type="ECO:0000256" key="1">
    <source>
        <dbReference type="SAM" id="SignalP"/>
    </source>
</evidence>
<keyword evidence="1" id="KW-0732">Signal</keyword>
<dbReference type="EMBL" id="AM260479">
    <property type="protein sequence ID" value="CAJ92944.1"/>
    <property type="molecule type" value="Genomic_DNA"/>
</dbReference>
<dbReference type="STRING" id="381666.H16_A1841"/>
<evidence type="ECO:0000313" key="2">
    <source>
        <dbReference type="EMBL" id="CAJ92944.1"/>
    </source>
</evidence>
<sequence>MVDFAVLFALSTLAMHILITGAAGSSTSTLAHSVGFATHARGLESDDFFWRPTDPLFQEKFGAEERTVVLLTACHRFFWHTVPSFTPSTS</sequence>